<name>A0ABN9DIB0_9NEOB</name>
<evidence type="ECO:0000313" key="2">
    <source>
        <dbReference type="Proteomes" id="UP001162483"/>
    </source>
</evidence>
<dbReference type="EMBL" id="CATNWA010014384">
    <property type="protein sequence ID" value="CAI9571173.1"/>
    <property type="molecule type" value="Genomic_DNA"/>
</dbReference>
<gene>
    <name evidence="1" type="ORF">SPARVUS_LOCUS7198154</name>
</gene>
<evidence type="ECO:0000313" key="1">
    <source>
        <dbReference type="EMBL" id="CAI9571173.1"/>
    </source>
</evidence>
<reference evidence="1" key="1">
    <citation type="submission" date="2023-05" db="EMBL/GenBank/DDBJ databases">
        <authorList>
            <person name="Stuckert A."/>
        </authorList>
    </citation>
    <scope>NUCLEOTIDE SEQUENCE</scope>
</reference>
<protein>
    <submittedName>
        <fullName evidence="1">Uncharacterized protein</fullName>
    </submittedName>
</protein>
<proteinExistence type="predicted"/>
<sequence length="49" mass="5634">MSGPREPLLIITLSTVHSRGGLTIWKLRHCPGSVGDPMRCPWYLFHRLF</sequence>
<dbReference type="Proteomes" id="UP001162483">
    <property type="component" value="Unassembled WGS sequence"/>
</dbReference>
<comment type="caution">
    <text evidence="1">The sequence shown here is derived from an EMBL/GenBank/DDBJ whole genome shotgun (WGS) entry which is preliminary data.</text>
</comment>
<accession>A0ABN9DIB0</accession>
<keyword evidence="2" id="KW-1185">Reference proteome</keyword>
<organism evidence="1 2">
    <name type="scientific">Staurois parvus</name>
    <dbReference type="NCBI Taxonomy" id="386267"/>
    <lineage>
        <taxon>Eukaryota</taxon>
        <taxon>Metazoa</taxon>
        <taxon>Chordata</taxon>
        <taxon>Craniata</taxon>
        <taxon>Vertebrata</taxon>
        <taxon>Euteleostomi</taxon>
        <taxon>Amphibia</taxon>
        <taxon>Batrachia</taxon>
        <taxon>Anura</taxon>
        <taxon>Neobatrachia</taxon>
        <taxon>Ranoidea</taxon>
        <taxon>Ranidae</taxon>
        <taxon>Staurois</taxon>
    </lineage>
</organism>